<sequence>MTLPDQRASAVQALLGPFLNSLGLLGIEYNLTTSNSESYFDHFNTYLGPLPYGQEPATTTLMSRLIPKATAFNTTKMASFVDAVRYIVEDGDFLVGCLVLNASSKSHPDNSVLPAWREAITGCNINAYWDFAAPLETNLAVKRKMVDTYVPAFEMATPGGGVYMNEIDPWYQGDWKKELYGEAYDRLASIKQTYDPSHLFWGKFNVGGDSLYLDGEGRLCQP</sequence>
<accession>A0ACC2JJY8</accession>
<evidence type="ECO:0000313" key="1">
    <source>
        <dbReference type="EMBL" id="KAJ8127523.1"/>
    </source>
</evidence>
<reference evidence="1" key="1">
    <citation type="submission" date="2022-12" db="EMBL/GenBank/DDBJ databases">
        <title>Genome Sequence of Lasiodiplodia mahajangana.</title>
        <authorList>
            <person name="Buettner E."/>
        </authorList>
    </citation>
    <scope>NUCLEOTIDE SEQUENCE</scope>
    <source>
        <strain evidence="1">VT137</strain>
    </source>
</reference>
<comment type="caution">
    <text evidence="1">The sequence shown here is derived from an EMBL/GenBank/DDBJ whole genome shotgun (WGS) entry which is preliminary data.</text>
</comment>
<dbReference type="EMBL" id="JAPUUL010001397">
    <property type="protein sequence ID" value="KAJ8127523.1"/>
    <property type="molecule type" value="Genomic_DNA"/>
</dbReference>
<organism evidence="1 2">
    <name type="scientific">Lasiodiplodia mahajangana</name>
    <dbReference type="NCBI Taxonomy" id="1108764"/>
    <lineage>
        <taxon>Eukaryota</taxon>
        <taxon>Fungi</taxon>
        <taxon>Dikarya</taxon>
        <taxon>Ascomycota</taxon>
        <taxon>Pezizomycotina</taxon>
        <taxon>Dothideomycetes</taxon>
        <taxon>Dothideomycetes incertae sedis</taxon>
        <taxon>Botryosphaeriales</taxon>
        <taxon>Botryosphaeriaceae</taxon>
        <taxon>Lasiodiplodia</taxon>
    </lineage>
</organism>
<proteinExistence type="predicted"/>
<evidence type="ECO:0000313" key="2">
    <source>
        <dbReference type="Proteomes" id="UP001153332"/>
    </source>
</evidence>
<dbReference type="Proteomes" id="UP001153332">
    <property type="component" value="Unassembled WGS sequence"/>
</dbReference>
<gene>
    <name evidence="1" type="ORF">O1611_g6113</name>
</gene>
<keyword evidence="2" id="KW-1185">Reference proteome</keyword>
<name>A0ACC2JJY8_9PEZI</name>
<protein>
    <submittedName>
        <fullName evidence="1">Uncharacterized protein</fullName>
    </submittedName>
</protein>